<evidence type="ECO:0000313" key="3">
    <source>
        <dbReference type="Proteomes" id="UP001146469"/>
    </source>
</evidence>
<name>A0A9X3LK57_9CORY</name>
<dbReference type="SUPFAM" id="SSF51735">
    <property type="entry name" value="NAD(P)-binding Rossmann-fold domains"/>
    <property type="match status" value="1"/>
</dbReference>
<dbReference type="AlphaFoldDB" id="A0A9X3LK57"/>
<dbReference type="PANTHER" id="PTHR15020">
    <property type="entry name" value="FLAVIN REDUCTASE-RELATED"/>
    <property type="match status" value="1"/>
</dbReference>
<dbReference type="PANTHER" id="PTHR15020:SF50">
    <property type="entry name" value="UPF0659 PROTEIN YMR090W"/>
    <property type="match status" value="1"/>
</dbReference>
<feature type="domain" description="NAD(P)-binding" evidence="1">
    <location>
        <begin position="16"/>
        <end position="209"/>
    </location>
</feature>
<accession>A0A9X3LK57</accession>
<dbReference type="InterPro" id="IPR016040">
    <property type="entry name" value="NAD(P)-bd_dom"/>
</dbReference>
<dbReference type="EMBL" id="JAKMUT010000003">
    <property type="protein sequence ID" value="MCZ9289434.1"/>
    <property type="molecule type" value="Genomic_DNA"/>
</dbReference>
<evidence type="ECO:0000313" key="2">
    <source>
        <dbReference type="EMBL" id="MCZ9289434.1"/>
    </source>
</evidence>
<dbReference type="Gene3D" id="3.40.50.720">
    <property type="entry name" value="NAD(P)-binding Rossmann-like Domain"/>
    <property type="match status" value="1"/>
</dbReference>
<reference evidence="2" key="1">
    <citation type="submission" date="2022-02" db="EMBL/GenBank/DDBJ databases">
        <title>Corynebacterium sp. from urogenital microbiome.</title>
        <authorList>
            <person name="Cappelli E.A."/>
            <person name="Ribeiro T.G."/>
            <person name="Peixe L."/>
        </authorList>
    </citation>
    <scope>NUCLEOTIDE SEQUENCE</scope>
    <source>
        <strain evidence="2">C8Ua_174</strain>
    </source>
</reference>
<proteinExistence type="predicted"/>
<dbReference type="Pfam" id="PF13460">
    <property type="entry name" value="NAD_binding_10"/>
    <property type="match status" value="1"/>
</dbReference>
<protein>
    <submittedName>
        <fullName evidence="2">SDR family oxidoreductase</fullName>
    </submittedName>
</protein>
<dbReference type="RefSeq" id="WP_269944306.1">
    <property type="nucleotide sequence ID" value="NZ_JAKMUT010000003.1"/>
</dbReference>
<sequence length="238" mass="25318">MSTQTPQNAQNVMILGGHGKVALLAAPQLVEAGHTVTSVVRNPDHVTDVEATGAKTVVQDIEQLDVAGFKELFADQDVIIWSAGVGGGDDERTLRVDRDAAIRSIDGAGTKRFVMVSYFNSRADHGVPEDHSMFTYCEAKAAADDHLRASSTQWTIVGPSALTMDEPTAKIETRSPKADGTANGDDALQASQVSRADVAAVIAEVVDRPNLVGHFIEFNKGDTPITEALDAHAENRSV</sequence>
<comment type="caution">
    <text evidence="2">The sequence shown here is derived from an EMBL/GenBank/DDBJ whole genome shotgun (WGS) entry which is preliminary data.</text>
</comment>
<dbReference type="InterPro" id="IPR036291">
    <property type="entry name" value="NAD(P)-bd_dom_sf"/>
</dbReference>
<organism evidence="2 3">
    <name type="scientific">Corynebacterium evansiae</name>
    <dbReference type="NCBI Taxonomy" id="2913499"/>
    <lineage>
        <taxon>Bacteria</taxon>
        <taxon>Bacillati</taxon>
        <taxon>Actinomycetota</taxon>
        <taxon>Actinomycetes</taxon>
        <taxon>Mycobacteriales</taxon>
        <taxon>Corynebacteriaceae</taxon>
        <taxon>Corynebacterium</taxon>
    </lineage>
</organism>
<dbReference type="Proteomes" id="UP001146469">
    <property type="component" value="Unassembled WGS sequence"/>
</dbReference>
<dbReference type="CDD" id="cd05243">
    <property type="entry name" value="SDR_a5"/>
    <property type="match status" value="1"/>
</dbReference>
<gene>
    <name evidence="2" type="ORF">L8V00_04315</name>
</gene>
<evidence type="ECO:0000259" key="1">
    <source>
        <dbReference type="Pfam" id="PF13460"/>
    </source>
</evidence>
<keyword evidence="3" id="KW-1185">Reference proteome</keyword>